<dbReference type="PANTHER" id="PTHR43537:SF5">
    <property type="entry name" value="UXU OPERON TRANSCRIPTIONAL REGULATOR"/>
    <property type="match status" value="1"/>
</dbReference>
<dbReference type="Pfam" id="PF00392">
    <property type="entry name" value="GntR"/>
    <property type="match status" value="1"/>
</dbReference>
<comment type="caution">
    <text evidence="5">The sequence shown here is derived from an EMBL/GenBank/DDBJ whole genome shotgun (WGS) entry which is preliminary data.</text>
</comment>
<evidence type="ECO:0000256" key="2">
    <source>
        <dbReference type="ARBA" id="ARBA00023125"/>
    </source>
</evidence>
<dbReference type="EMBL" id="JBHSBV010000012">
    <property type="protein sequence ID" value="MFC4203387.1"/>
    <property type="molecule type" value="Genomic_DNA"/>
</dbReference>
<proteinExistence type="predicted"/>
<keyword evidence="6" id="KW-1185">Reference proteome</keyword>
<organism evidence="5 6">
    <name type="scientific">Candidimonas humi</name>
    <dbReference type="NCBI Taxonomy" id="683355"/>
    <lineage>
        <taxon>Bacteria</taxon>
        <taxon>Pseudomonadati</taxon>
        <taxon>Pseudomonadota</taxon>
        <taxon>Betaproteobacteria</taxon>
        <taxon>Burkholderiales</taxon>
        <taxon>Alcaligenaceae</taxon>
        <taxon>Candidimonas</taxon>
    </lineage>
</organism>
<keyword evidence="3" id="KW-0804">Transcription</keyword>
<name>A0ABV8P4Z8_9BURK</name>
<dbReference type="InterPro" id="IPR000524">
    <property type="entry name" value="Tscrpt_reg_HTH_GntR"/>
</dbReference>
<evidence type="ECO:0000256" key="1">
    <source>
        <dbReference type="ARBA" id="ARBA00023015"/>
    </source>
</evidence>
<evidence type="ECO:0000259" key="4">
    <source>
        <dbReference type="PROSITE" id="PS50949"/>
    </source>
</evidence>
<dbReference type="Pfam" id="PF07729">
    <property type="entry name" value="FCD"/>
    <property type="match status" value="1"/>
</dbReference>
<dbReference type="CDD" id="cd07377">
    <property type="entry name" value="WHTH_GntR"/>
    <property type="match status" value="1"/>
</dbReference>
<dbReference type="RefSeq" id="WP_217966506.1">
    <property type="nucleotide sequence ID" value="NZ_JAHTBN010000015.1"/>
</dbReference>
<dbReference type="Proteomes" id="UP001595848">
    <property type="component" value="Unassembled WGS sequence"/>
</dbReference>
<keyword evidence="1" id="KW-0805">Transcription regulation</keyword>
<reference evidence="6" key="1">
    <citation type="journal article" date="2019" name="Int. J. Syst. Evol. Microbiol.">
        <title>The Global Catalogue of Microorganisms (GCM) 10K type strain sequencing project: providing services to taxonomists for standard genome sequencing and annotation.</title>
        <authorList>
            <consortium name="The Broad Institute Genomics Platform"/>
            <consortium name="The Broad Institute Genome Sequencing Center for Infectious Disease"/>
            <person name="Wu L."/>
            <person name="Ma J."/>
        </authorList>
    </citation>
    <scope>NUCLEOTIDE SEQUENCE [LARGE SCALE GENOMIC DNA]</scope>
    <source>
        <strain evidence="6">LMG 24813</strain>
    </source>
</reference>
<feature type="domain" description="HTH gntR-type" evidence="4">
    <location>
        <begin position="3"/>
        <end position="70"/>
    </location>
</feature>
<sequence>MGSTADVKIRDRLRQDILSGELPPGTRLPIAKLTRRYGVGPMPLRVALRELHGQGLVTMIPHCGASVRAVDPAFLENIYDLRIAVLRMIYEKCVLYITNEDIGKIAAVQDHLEAATEAGDAAEIRRLNTVFHATIIGIARNQEAADVLERNWILIDSLRARYGFHGRMQDANKIHRKIIAALGKRDGAKAFELARISAERSMHGFLKLMQSETA</sequence>
<keyword evidence="2" id="KW-0238">DNA-binding</keyword>
<dbReference type="InterPro" id="IPR011711">
    <property type="entry name" value="GntR_C"/>
</dbReference>
<dbReference type="SMART" id="SM00345">
    <property type="entry name" value="HTH_GNTR"/>
    <property type="match status" value="1"/>
</dbReference>
<evidence type="ECO:0000313" key="6">
    <source>
        <dbReference type="Proteomes" id="UP001595848"/>
    </source>
</evidence>
<dbReference type="PANTHER" id="PTHR43537">
    <property type="entry name" value="TRANSCRIPTIONAL REGULATOR, GNTR FAMILY"/>
    <property type="match status" value="1"/>
</dbReference>
<evidence type="ECO:0000256" key="3">
    <source>
        <dbReference type="ARBA" id="ARBA00023163"/>
    </source>
</evidence>
<dbReference type="PROSITE" id="PS50949">
    <property type="entry name" value="HTH_GNTR"/>
    <property type="match status" value="1"/>
</dbReference>
<evidence type="ECO:0000313" key="5">
    <source>
        <dbReference type="EMBL" id="MFC4203387.1"/>
    </source>
</evidence>
<protein>
    <submittedName>
        <fullName evidence="5">GntR family transcriptional regulator</fullName>
    </submittedName>
</protein>
<dbReference type="SMART" id="SM00895">
    <property type="entry name" value="FCD"/>
    <property type="match status" value="1"/>
</dbReference>
<gene>
    <name evidence="5" type="ORF">ACFOY1_20735</name>
</gene>
<accession>A0ABV8P4Z8</accession>